<dbReference type="GO" id="GO:0051666">
    <property type="term" value="P:actin cortical patch localization"/>
    <property type="evidence" value="ECO:0007669"/>
    <property type="project" value="TreeGrafter"/>
</dbReference>
<dbReference type="EMBL" id="KZ991771">
    <property type="protein sequence ID" value="RKP22708.1"/>
    <property type="molecule type" value="Genomic_DNA"/>
</dbReference>
<sequence length="285" mass="32136">SSPGYIAGVTNPAFKDHPEWWDILCDVKTGRITISSKIAAPDSDGDKGYGDDDDGGGGGGRSTGRETFDAEFIQEVTSAIQSHYSEIVIRTKFHDYVQRFVRLAALHEVSTLGQSSIEYSAQNTPDISGHLGYGLYFNDEAVRKRELRMNKARIEGWRQTDAYRYYVEDFQAHLHTRSINALDVQRQVMKLRSPRALSNDEIEAIIEAMLRSSCDDAQLLSYFPQNQGGLQALATCLFHASPIVREGVVMLLQQLCMNPNGYRMVQCLNRYHRLAFDRLQSTETK</sequence>
<proteinExistence type="predicted"/>
<dbReference type="InterPro" id="IPR052809">
    <property type="entry name" value="Actin_polarity_regulatory"/>
</dbReference>
<name>A0A4P9YSP2_9FUNG</name>
<dbReference type="GO" id="GO:0005886">
    <property type="term" value="C:plasma membrane"/>
    <property type="evidence" value="ECO:0007669"/>
    <property type="project" value="TreeGrafter"/>
</dbReference>
<dbReference type="AlphaFoldDB" id="A0A4P9YSP2"/>
<evidence type="ECO:0000313" key="3">
    <source>
        <dbReference type="Proteomes" id="UP000278143"/>
    </source>
</evidence>
<dbReference type="PANTHER" id="PTHR28245:SF1">
    <property type="entry name" value="ARF3-INTERACTING PROTEIN 1"/>
    <property type="match status" value="1"/>
</dbReference>
<evidence type="ECO:0000256" key="1">
    <source>
        <dbReference type="SAM" id="MobiDB-lite"/>
    </source>
</evidence>
<organism evidence="2 3">
    <name type="scientific">Syncephalis pseudoplumigaleata</name>
    <dbReference type="NCBI Taxonomy" id="1712513"/>
    <lineage>
        <taxon>Eukaryota</taxon>
        <taxon>Fungi</taxon>
        <taxon>Fungi incertae sedis</taxon>
        <taxon>Zoopagomycota</taxon>
        <taxon>Zoopagomycotina</taxon>
        <taxon>Zoopagomycetes</taxon>
        <taxon>Zoopagales</taxon>
        <taxon>Piptocephalidaceae</taxon>
        <taxon>Syncephalis</taxon>
    </lineage>
</organism>
<evidence type="ECO:0008006" key="4">
    <source>
        <dbReference type="Google" id="ProtNLM"/>
    </source>
</evidence>
<accession>A0A4P9YSP2</accession>
<dbReference type="Proteomes" id="UP000278143">
    <property type="component" value="Unassembled WGS sequence"/>
</dbReference>
<keyword evidence="3" id="KW-1185">Reference proteome</keyword>
<reference evidence="3" key="1">
    <citation type="journal article" date="2018" name="Nat. Microbiol.">
        <title>Leveraging single-cell genomics to expand the fungal tree of life.</title>
        <authorList>
            <person name="Ahrendt S.R."/>
            <person name="Quandt C.A."/>
            <person name="Ciobanu D."/>
            <person name="Clum A."/>
            <person name="Salamov A."/>
            <person name="Andreopoulos B."/>
            <person name="Cheng J.F."/>
            <person name="Woyke T."/>
            <person name="Pelin A."/>
            <person name="Henrissat B."/>
            <person name="Reynolds N.K."/>
            <person name="Benny G.L."/>
            <person name="Smith M.E."/>
            <person name="James T.Y."/>
            <person name="Grigoriev I.V."/>
        </authorList>
    </citation>
    <scope>NUCLEOTIDE SEQUENCE [LARGE SCALE GENOMIC DNA]</scope>
    <source>
        <strain evidence="3">Benny S71-1</strain>
    </source>
</reference>
<protein>
    <recommendedName>
        <fullName evidence="4">Docking domain of Afi1 for Arf3 in vesicle trafficking-domain-containing protein</fullName>
    </recommendedName>
</protein>
<dbReference type="OrthoDB" id="66409at2759"/>
<gene>
    <name evidence="2" type="ORF">SYNPS1DRAFT_31665</name>
</gene>
<feature type="non-terminal residue" evidence="2">
    <location>
        <position position="1"/>
    </location>
</feature>
<dbReference type="Pfam" id="PF08616">
    <property type="entry name" value="SPA"/>
    <property type="match status" value="1"/>
</dbReference>
<dbReference type="PANTHER" id="PTHR28245">
    <property type="entry name" value="ARF3-INTERACTING PROTEIN 1"/>
    <property type="match status" value="1"/>
</dbReference>
<evidence type="ECO:0000313" key="2">
    <source>
        <dbReference type="EMBL" id="RKP22708.1"/>
    </source>
</evidence>
<feature type="region of interest" description="Disordered" evidence="1">
    <location>
        <begin position="38"/>
        <end position="65"/>
    </location>
</feature>